<protein>
    <submittedName>
        <fullName evidence="3">RimK domain-containing protein</fullName>
    </submittedName>
</protein>
<evidence type="ECO:0000313" key="4">
    <source>
        <dbReference type="Proteomes" id="UP000218944"/>
    </source>
</evidence>
<name>A0A2A2CZQ9_9ACTN</name>
<dbReference type="Proteomes" id="UP000218944">
    <property type="component" value="Unassembled WGS sequence"/>
</dbReference>
<keyword evidence="1" id="KW-0067">ATP-binding</keyword>
<dbReference type="SUPFAM" id="SSF56059">
    <property type="entry name" value="Glutathione synthetase ATP-binding domain-like"/>
    <property type="match status" value="1"/>
</dbReference>
<dbReference type="Gene3D" id="3.30.470.20">
    <property type="entry name" value="ATP-grasp fold, B domain"/>
    <property type="match status" value="1"/>
</dbReference>
<evidence type="ECO:0000256" key="1">
    <source>
        <dbReference type="PROSITE-ProRule" id="PRU00409"/>
    </source>
</evidence>
<dbReference type="GO" id="GO:0009432">
    <property type="term" value="P:SOS response"/>
    <property type="evidence" value="ECO:0007669"/>
    <property type="project" value="TreeGrafter"/>
</dbReference>
<gene>
    <name evidence="3" type="ORF">CK936_33285</name>
</gene>
<dbReference type="RefSeq" id="WP_095584660.1">
    <property type="nucleotide sequence ID" value="NZ_JAJQQQ010000002.1"/>
</dbReference>
<keyword evidence="1" id="KW-0547">Nucleotide-binding</keyword>
<dbReference type="PANTHER" id="PTHR21621:SF0">
    <property type="entry name" value="BETA-CITRYLGLUTAMATE SYNTHASE B-RELATED"/>
    <property type="match status" value="1"/>
</dbReference>
<organism evidence="3 4">
    <name type="scientific">Streptomyces albireticuli</name>
    <dbReference type="NCBI Taxonomy" id="1940"/>
    <lineage>
        <taxon>Bacteria</taxon>
        <taxon>Bacillati</taxon>
        <taxon>Actinomycetota</taxon>
        <taxon>Actinomycetes</taxon>
        <taxon>Kitasatosporales</taxon>
        <taxon>Streptomycetaceae</taxon>
        <taxon>Streptomyces</taxon>
    </lineage>
</organism>
<evidence type="ECO:0000313" key="3">
    <source>
        <dbReference type="EMBL" id="PAU44745.1"/>
    </source>
</evidence>
<reference evidence="3 4" key="1">
    <citation type="submission" date="2017-08" db="EMBL/GenBank/DDBJ databases">
        <title>Genome sequence of Streptomyces albireticuli NRRL B-1670.</title>
        <authorList>
            <person name="Graham D.E."/>
            <person name="Mahan K.M."/>
            <person name="Klingeman D.M."/>
            <person name="Hettich R.L."/>
            <person name="Parry R.J."/>
            <person name="Spain J.C."/>
        </authorList>
    </citation>
    <scope>NUCLEOTIDE SEQUENCE [LARGE SCALE GENOMIC DNA]</scope>
    <source>
        <strain evidence="3 4">NRRL B-1670</strain>
    </source>
</reference>
<dbReference type="GO" id="GO:0018169">
    <property type="term" value="F:ribosomal S6-glutamic acid ligase activity"/>
    <property type="evidence" value="ECO:0007669"/>
    <property type="project" value="TreeGrafter"/>
</dbReference>
<dbReference type="EMBL" id="NSJV01000632">
    <property type="protein sequence ID" value="PAU44745.1"/>
    <property type="molecule type" value="Genomic_DNA"/>
</dbReference>
<proteinExistence type="predicted"/>
<dbReference type="PROSITE" id="PS50975">
    <property type="entry name" value="ATP_GRASP"/>
    <property type="match status" value="1"/>
</dbReference>
<keyword evidence="4" id="KW-1185">Reference proteome</keyword>
<accession>A0A2A2CZQ9</accession>
<sequence>MSPILVIAARDDWPTDRVVHVLADRGATVFRMDTAEFPQALTLAGRIDARRGWTGGLATSHRAVDLADITATYYRAPNMFQLAANMSGPEYRFAAAQARAGLGGILSALDCRWVSHPAAMSRAEYKPIQLAAARECGLTIPPTLITNTPDTVRAFAGDTGGPLICKPVATPAFIEGGQLKIVYTRKLTAHDLDDLTGIDTTAHLFQRWVDKTHEVRLTVVGDRTLAAEVHAGSAEAHTDWRSDYRSLTYRATETPNDVATGVRRLMRRLDLRFGALDFIVSPDGTWTFLEVNPCGQWDWIQHATGLPIAEAIADELMTGAAE</sequence>
<dbReference type="InterPro" id="IPR011761">
    <property type="entry name" value="ATP-grasp"/>
</dbReference>
<comment type="caution">
    <text evidence="3">The sequence shown here is derived from an EMBL/GenBank/DDBJ whole genome shotgun (WGS) entry which is preliminary data.</text>
</comment>
<evidence type="ECO:0000259" key="2">
    <source>
        <dbReference type="PROSITE" id="PS50975"/>
    </source>
</evidence>
<feature type="domain" description="ATP-grasp" evidence="2">
    <location>
        <begin position="130"/>
        <end position="317"/>
    </location>
</feature>
<dbReference type="AlphaFoldDB" id="A0A2A2CZQ9"/>
<dbReference type="Pfam" id="PF21068">
    <property type="entry name" value="ATPgraspMvdD"/>
    <property type="match status" value="1"/>
</dbReference>
<dbReference type="InterPro" id="IPR026449">
    <property type="entry name" value="GRASP_SAV_5884"/>
</dbReference>
<dbReference type="PANTHER" id="PTHR21621">
    <property type="entry name" value="RIBOSOMAL PROTEIN S6 MODIFICATION PROTEIN"/>
    <property type="match status" value="1"/>
</dbReference>
<dbReference type="GO" id="GO:0005524">
    <property type="term" value="F:ATP binding"/>
    <property type="evidence" value="ECO:0007669"/>
    <property type="project" value="UniProtKB-UniRule"/>
</dbReference>
<dbReference type="GO" id="GO:0046872">
    <property type="term" value="F:metal ion binding"/>
    <property type="evidence" value="ECO:0007669"/>
    <property type="project" value="InterPro"/>
</dbReference>
<dbReference type="NCBIfam" id="TIGR04187">
    <property type="entry name" value="GRASP_SAV_5884"/>
    <property type="match status" value="1"/>
</dbReference>
<dbReference type="InterPro" id="IPR048936">
    <property type="entry name" value="MvdD-like_ATPgrasp"/>
</dbReference>
<dbReference type="GO" id="GO:0005737">
    <property type="term" value="C:cytoplasm"/>
    <property type="evidence" value="ECO:0007669"/>
    <property type="project" value="TreeGrafter"/>
</dbReference>